<dbReference type="PANTHER" id="PTHR24356:SF407">
    <property type="entry name" value="RAC SERINE_THREONINE-PROTEIN KINASE"/>
    <property type="match status" value="1"/>
</dbReference>
<dbReference type="InterPro" id="IPR000719">
    <property type="entry name" value="Prot_kinase_dom"/>
</dbReference>
<dbReference type="GO" id="GO:0005524">
    <property type="term" value="F:ATP binding"/>
    <property type="evidence" value="ECO:0007669"/>
    <property type="project" value="UniProtKB-UniRule"/>
</dbReference>
<evidence type="ECO:0000256" key="5">
    <source>
        <dbReference type="ARBA" id="ARBA00022777"/>
    </source>
</evidence>
<dbReference type="AlphaFoldDB" id="A0A165N4L7"/>
<sequence>MSLRARVSDILFGIGPKPNARMAAPATTEFLISIGPSATPPRLSLLEKCILRLVCVLPGIHDTVRVIVQAYLSGTLHDKPQPQLRLTSVKAVASIGIMTEVHHLPPCPPFQVFKPPVFVAKPQSTRATAVPLRTQALPPVTSSPASSSSPQAPSFETPELFHSAIVDPSAHIPSHRVRTLVDAPFKSERSHSSVLSKALEISPQCLKLQGSGCSAYMTPLEVLEVVPPFGGESPSIASSNIVDRISFKSALGSPVLDYVVTLEKETAVESGTKAGFVVEPCHPPKRPKHLVGDIVSPDEARRTGLIFNGDESYSVLGILGEGGFGRVIHARSSAEENLAIKVFHKRKLAEKGVFDWLFDEKMVWERITMESKSPFLASLHASFQDDANVYFVTKLYPQTLRTRLCEDQYALSEWDMKIYAAELLLAIEDLHKLFIIHRDIKPDNIVISPSGHLCLIDYGMARAFDNKGKSYYQFQFCRATANCGTRGYKAPEMLLEDCEGYNGSVDIWAFGLVLLEMFIGDGCPYFNGRDDEKVRRAILSADIEIETYVSDWDAVELLREIFVADPSVRPTIAQIKNHHFFWDIEWALIRDRAYQMSYVPGYRWPKARRRALSFDCGTPKPDVSLESEIWFSDEKIHFQCPQELVHDPGHGNLVWSTQAFVSCDPLANGSGASYRASPDGPSS</sequence>
<feature type="domain" description="Protein kinase" evidence="10">
    <location>
        <begin position="313"/>
        <end position="581"/>
    </location>
</feature>
<dbReference type="STRING" id="1314782.A0A165N4L7"/>
<organism evidence="11 12">
    <name type="scientific">Neolentinus lepideus HHB14362 ss-1</name>
    <dbReference type="NCBI Taxonomy" id="1314782"/>
    <lineage>
        <taxon>Eukaryota</taxon>
        <taxon>Fungi</taxon>
        <taxon>Dikarya</taxon>
        <taxon>Basidiomycota</taxon>
        <taxon>Agaricomycotina</taxon>
        <taxon>Agaricomycetes</taxon>
        <taxon>Gloeophyllales</taxon>
        <taxon>Gloeophyllaceae</taxon>
        <taxon>Neolentinus</taxon>
    </lineage>
</organism>
<evidence type="ECO:0000313" key="12">
    <source>
        <dbReference type="Proteomes" id="UP000076761"/>
    </source>
</evidence>
<proteinExistence type="predicted"/>
<dbReference type="EC" id="2.7.11.1" evidence="1"/>
<name>A0A165N4L7_9AGAM</name>
<keyword evidence="2" id="KW-0723">Serine/threonine-protein kinase</keyword>
<keyword evidence="6 9" id="KW-0067">ATP-binding</keyword>
<dbReference type="InterPro" id="IPR017441">
    <property type="entry name" value="Protein_kinase_ATP_BS"/>
</dbReference>
<dbReference type="Gene3D" id="3.30.200.20">
    <property type="entry name" value="Phosphorylase Kinase, domain 1"/>
    <property type="match status" value="1"/>
</dbReference>
<reference evidence="11 12" key="1">
    <citation type="journal article" date="2016" name="Mol. Biol. Evol.">
        <title>Comparative Genomics of Early-Diverging Mushroom-Forming Fungi Provides Insights into the Origins of Lignocellulose Decay Capabilities.</title>
        <authorList>
            <person name="Nagy L.G."/>
            <person name="Riley R."/>
            <person name="Tritt A."/>
            <person name="Adam C."/>
            <person name="Daum C."/>
            <person name="Floudas D."/>
            <person name="Sun H."/>
            <person name="Yadav J.S."/>
            <person name="Pangilinan J."/>
            <person name="Larsson K.H."/>
            <person name="Matsuura K."/>
            <person name="Barry K."/>
            <person name="Labutti K."/>
            <person name="Kuo R."/>
            <person name="Ohm R.A."/>
            <person name="Bhattacharya S.S."/>
            <person name="Shirouzu T."/>
            <person name="Yoshinaga Y."/>
            <person name="Martin F.M."/>
            <person name="Grigoriev I.V."/>
            <person name="Hibbett D.S."/>
        </authorList>
    </citation>
    <scope>NUCLEOTIDE SEQUENCE [LARGE SCALE GENOMIC DNA]</scope>
    <source>
        <strain evidence="11 12">HHB14362 ss-1</strain>
    </source>
</reference>
<dbReference type="EMBL" id="KV425648">
    <property type="protein sequence ID" value="KZT19171.1"/>
    <property type="molecule type" value="Genomic_DNA"/>
</dbReference>
<keyword evidence="3" id="KW-0808">Transferase</keyword>
<dbReference type="InterPro" id="IPR008271">
    <property type="entry name" value="Ser/Thr_kinase_AS"/>
</dbReference>
<evidence type="ECO:0000256" key="1">
    <source>
        <dbReference type="ARBA" id="ARBA00012513"/>
    </source>
</evidence>
<dbReference type="InterPro" id="IPR011009">
    <property type="entry name" value="Kinase-like_dom_sf"/>
</dbReference>
<gene>
    <name evidence="11" type="ORF">NEOLEDRAFT_1152134</name>
</gene>
<evidence type="ECO:0000256" key="9">
    <source>
        <dbReference type="PROSITE-ProRule" id="PRU10141"/>
    </source>
</evidence>
<evidence type="ECO:0000259" key="10">
    <source>
        <dbReference type="PROSITE" id="PS50011"/>
    </source>
</evidence>
<protein>
    <recommendedName>
        <fullName evidence="1">non-specific serine/threonine protein kinase</fullName>
        <ecNumber evidence="1">2.7.11.1</ecNumber>
    </recommendedName>
</protein>
<dbReference type="GO" id="GO:0035556">
    <property type="term" value="P:intracellular signal transduction"/>
    <property type="evidence" value="ECO:0007669"/>
    <property type="project" value="TreeGrafter"/>
</dbReference>
<evidence type="ECO:0000256" key="4">
    <source>
        <dbReference type="ARBA" id="ARBA00022741"/>
    </source>
</evidence>
<comment type="catalytic activity">
    <reaction evidence="8">
        <text>L-seryl-[protein] + ATP = O-phospho-L-seryl-[protein] + ADP + H(+)</text>
        <dbReference type="Rhea" id="RHEA:17989"/>
        <dbReference type="Rhea" id="RHEA-COMP:9863"/>
        <dbReference type="Rhea" id="RHEA-COMP:11604"/>
        <dbReference type="ChEBI" id="CHEBI:15378"/>
        <dbReference type="ChEBI" id="CHEBI:29999"/>
        <dbReference type="ChEBI" id="CHEBI:30616"/>
        <dbReference type="ChEBI" id="CHEBI:83421"/>
        <dbReference type="ChEBI" id="CHEBI:456216"/>
        <dbReference type="EC" id="2.7.11.1"/>
    </reaction>
</comment>
<dbReference type="PROSITE" id="PS50011">
    <property type="entry name" value="PROTEIN_KINASE_DOM"/>
    <property type="match status" value="1"/>
</dbReference>
<dbReference type="InterPro" id="IPR050236">
    <property type="entry name" value="Ser_Thr_kinase_AGC"/>
</dbReference>
<dbReference type="GO" id="GO:0004674">
    <property type="term" value="F:protein serine/threonine kinase activity"/>
    <property type="evidence" value="ECO:0007669"/>
    <property type="project" value="UniProtKB-KW"/>
</dbReference>
<dbReference type="Pfam" id="PF00069">
    <property type="entry name" value="Pkinase"/>
    <property type="match status" value="1"/>
</dbReference>
<dbReference type="PROSITE" id="PS00107">
    <property type="entry name" value="PROTEIN_KINASE_ATP"/>
    <property type="match status" value="1"/>
</dbReference>
<evidence type="ECO:0000256" key="7">
    <source>
        <dbReference type="ARBA" id="ARBA00047899"/>
    </source>
</evidence>
<evidence type="ECO:0000256" key="3">
    <source>
        <dbReference type="ARBA" id="ARBA00022679"/>
    </source>
</evidence>
<evidence type="ECO:0000256" key="2">
    <source>
        <dbReference type="ARBA" id="ARBA00022527"/>
    </source>
</evidence>
<evidence type="ECO:0000256" key="8">
    <source>
        <dbReference type="ARBA" id="ARBA00048679"/>
    </source>
</evidence>
<feature type="binding site" evidence="9">
    <location>
        <position position="341"/>
    </location>
    <ligand>
        <name>ATP</name>
        <dbReference type="ChEBI" id="CHEBI:30616"/>
    </ligand>
</feature>
<dbReference type="PROSITE" id="PS00108">
    <property type="entry name" value="PROTEIN_KINASE_ST"/>
    <property type="match status" value="1"/>
</dbReference>
<dbReference type="PANTHER" id="PTHR24356">
    <property type="entry name" value="SERINE/THREONINE-PROTEIN KINASE"/>
    <property type="match status" value="1"/>
</dbReference>
<dbReference type="SUPFAM" id="SSF56112">
    <property type="entry name" value="Protein kinase-like (PK-like)"/>
    <property type="match status" value="1"/>
</dbReference>
<dbReference type="InParanoid" id="A0A165N4L7"/>
<keyword evidence="12" id="KW-1185">Reference proteome</keyword>
<keyword evidence="5 11" id="KW-0418">Kinase</keyword>
<keyword evidence="4 9" id="KW-0547">Nucleotide-binding</keyword>
<comment type="catalytic activity">
    <reaction evidence="7">
        <text>L-threonyl-[protein] + ATP = O-phospho-L-threonyl-[protein] + ADP + H(+)</text>
        <dbReference type="Rhea" id="RHEA:46608"/>
        <dbReference type="Rhea" id="RHEA-COMP:11060"/>
        <dbReference type="Rhea" id="RHEA-COMP:11605"/>
        <dbReference type="ChEBI" id="CHEBI:15378"/>
        <dbReference type="ChEBI" id="CHEBI:30013"/>
        <dbReference type="ChEBI" id="CHEBI:30616"/>
        <dbReference type="ChEBI" id="CHEBI:61977"/>
        <dbReference type="ChEBI" id="CHEBI:456216"/>
        <dbReference type="EC" id="2.7.11.1"/>
    </reaction>
</comment>
<evidence type="ECO:0000313" key="11">
    <source>
        <dbReference type="EMBL" id="KZT19171.1"/>
    </source>
</evidence>
<dbReference type="OrthoDB" id="1668230at2759"/>
<dbReference type="SMART" id="SM00220">
    <property type="entry name" value="S_TKc"/>
    <property type="match status" value="1"/>
</dbReference>
<accession>A0A165N4L7</accession>
<dbReference type="Gene3D" id="1.10.510.10">
    <property type="entry name" value="Transferase(Phosphotransferase) domain 1"/>
    <property type="match status" value="1"/>
</dbReference>
<evidence type="ECO:0000256" key="6">
    <source>
        <dbReference type="ARBA" id="ARBA00022840"/>
    </source>
</evidence>
<dbReference type="Proteomes" id="UP000076761">
    <property type="component" value="Unassembled WGS sequence"/>
</dbReference>